<dbReference type="InterPro" id="IPR057188">
    <property type="entry name" value="DUF7866"/>
</dbReference>
<comment type="caution">
    <text evidence="3">The sequence shown here is derived from an EMBL/GenBank/DDBJ whole genome shotgun (WGS) entry which is preliminary data.</text>
</comment>
<dbReference type="EMBL" id="JAIWQS010000009">
    <property type="protein sequence ID" value="KAJ8753817.1"/>
    <property type="molecule type" value="Genomic_DNA"/>
</dbReference>
<accession>A0AAV8SNC9</accession>
<protein>
    <recommendedName>
        <fullName evidence="2">DUF7866 domain-containing protein</fullName>
    </recommendedName>
</protein>
<gene>
    <name evidence="3" type="ORF">K2173_000071</name>
</gene>
<sequence>MKIKLLQLLMLVFLSLIHCLVNVGASGQELFQPADDEIEYRSTTESTPFQLCLACKCCSTSNPTSCATMPCCFAIDCQLPNKPYGVCAFVPKSCSCTSCAV</sequence>
<dbReference type="AlphaFoldDB" id="A0AAV8SNC9"/>
<feature type="domain" description="DUF7866" evidence="2">
    <location>
        <begin position="48"/>
        <end position="100"/>
    </location>
</feature>
<feature type="signal peptide" evidence="1">
    <location>
        <begin position="1"/>
        <end position="19"/>
    </location>
</feature>
<dbReference type="Pfam" id="PF25268">
    <property type="entry name" value="DUF7866"/>
    <property type="match status" value="1"/>
</dbReference>
<dbReference type="PANTHER" id="PTHR33786">
    <property type="entry name" value="UBIQUITIN CARBOXYL-TERMINAL HYDROLASE"/>
    <property type="match status" value="1"/>
</dbReference>
<organism evidence="3 4">
    <name type="scientific">Erythroxylum novogranatense</name>
    <dbReference type="NCBI Taxonomy" id="1862640"/>
    <lineage>
        <taxon>Eukaryota</taxon>
        <taxon>Viridiplantae</taxon>
        <taxon>Streptophyta</taxon>
        <taxon>Embryophyta</taxon>
        <taxon>Tracheophyta</taxon>
        <taxon>Spermatophyta</taxon>
        <taxon>Magnoliopsida</taxon>
        <taxon>eudicotyledons</taxon>
        <taxon>Gunneridae</taxon>
        <taxon>Pentapetalae</taxon>
        <taxon>rosids</taxon>
        <taxon>fabids</taxon>
        <taxon>Malpighiales</taxon>
        <taxon>Erythroxylaceae</taxon>
        <taxon>Erythroxylum</taxon>
    </lineage>
</organism>
<keyword evidence="1" id="KW-0732">Signal</keyword>
<feature type="chain" id="PRO_5043317012" description="DUF7866 domain-containing protein" evidence="1">
    <location>
        <begin position="20"/>
        <end position="101"/>
    </location>
</feature>
<evidence type="ECO:0000313" key="3">
    <source>
        <dbReference type="EMBL" id="KAJ8753817.1"/>
    </source>
</evidence>
<dbReference type="PANTHER" id="PTHR33786:SF5">
    <property type="entry name" value="EXPRESSED PROTEIN"/>
    <property type="match status" value="1"/>
</dbReference>
<evidence type="ECO:0000313" key="4">
    <source>
        <dbReference type="Proteomes" id="UP001159364"/>
    </source>
</evidence>
<evidence type="ECO:0000256" key="1">
    <source>
        <dbReference type="SAM" id="SignalP"/>
    </source>
</evidence>
<name>A0AAV8SNC9_9ROSI</name>
<evidence type="ECO:0000259" key="2">
    <source>
        <dbReference type="Pfam" id="PF25268"/>
    </source>
</evidence>
<dbReference type="Proteomes" id="UP001159364">
    <property type="component" value="Linkage Group LG09"/>
</dbReference>
<keyword evidence="4" id="KW-1185">Reference proteome</keyword>
<proteinExistence type="predicted"/>
<reference evidence="3 4" key="1">
    <citation type="submission" date="2021-09" db="EMBL/GenBank/DDBJ databases">
        <title>Genomic insights and catalytic innovation underlie evolution of tropane alkaloids biosynthesis.</title>
        <authorList>
            <person name="Wang Y.-J."/>
            <person name="Tian T."/>
            <person name="Huang J.-P."/>
            <person name="Huang S.-X."/>
        </authorList>
    </citation>
    <scope>NUCLEOTIDE SEQUENCE [LARGE SCALE GENOMIC DNA]</scope>
    <source>
        <strain evidence="3">KIB-2018</strain>
        <tissue evidence="3">Leaf</tissue>
    </source>
</reference>